<dbReference type="Proteomes" id="UP000515163">
    <property type="component" value="Unplaced"/>
</dbReference>
<dbReference type="GO" id="GO:0005743">
    <property type="term" value="C:mitochondrial inner membrane"/>
    <property type="evidence" value="ECO:0007669"/>
    <property type="project" value="TreeGrafter"/>
</dbReference>
<dbReference type="KEGG" id="aten:116302612"/>
<reference evidence="2" key="1">
    <citation type="submission" date="2025-08" db="UniProtKB">
        <authorList>
            <consortium name="RefSeq"/>
        </authorList>
    </citation>
    <scope>IDENTIFICATION</scope>
    <source>
        <tissue evidence="2">Tentacle</tissue>
    </source>
</reference>
<dbReference type="GO" id="GO:0032981">
    <property type="term" value="P:mitochondrial respiratory chain complex I assembly"/>
    <property type="evidence" value="ECO:0007669"/>
    <property type="project" value="TreeGrafter"/>
</dbReference>
<dbReference type="GeneID" id="116302612"/>
<organism evidence="1 2">
    <name type="scientific">Actinia tenebrosa</name>
    <name type="common">Australian red waratah sea anemone</name>
    <dbReference type="NCBI Taxonomy" id="6105"/>
    <lineage>
        <taxon>Eukaryota</taxon>
        <taxon>Metazoa</taxon>
        <taxon>Cnidaria</taxon>
        <taxon>Anthozoa</taxon>
        <taxon>Hexacorallia</taxon>
        <taxon>Actiniaria</taxon>
        <taxon>Actiniidae</taxon>
        <taxon>Actinia</taxon>
    </lineage>
</organism>
<dbReference type="PANTHER" id="PTHR47148:SF1">
    <property type="entry name" value="CYTOCHROME C OXIDASE ASSEMBLY FACTOR 1 HOMOLOG"/>
    <property type="match status" value="1"/>
</dbReference>
<dbReference type="GO" id="GO:0033617">
    <property type="term" value="P:mitochondrial respiratory chain complex IV assembly"/>
    <property type="evidence" value="ECO:0007669"/>
    <property type="project" value="TreeGrafter"/>
</dbReference>
<dbReference type="Pfam" id="PF08695">
    <property type="entry name" value="Coa1"/>
    <property type="match status" value="1"/>
</dbReference>
<sequence>MTVEILKKCAVYGAVVAVVGAAFCHHRIQANLASMDYYKKSVDEFRKHPVAVEAVGNPVRFRYMNLGRKDIQVDHERAQIVIPVRGSKTTGNLFSFATRQSLDEQWVLKELELEVESDKKRITIIKNDEDEVTSS</sequence>
<keyword evidence="1" id="KW-1185">Reference proteome</keyword>
<dbReference type="FunCoup" id="A0A6P8ILW7">
    <property type="interactions" value="428"/>
</dbReference>
<dbReference type="AlphaFoldDB" id="A0A6P8ILW7"/>
<dbReference type="RefSeq" id="XP_031567814.1">
    <property type="nucleotide sequence ID" value="XM_031711954.1"/>
</dbReference>
<proteinExistence type="predicted"/>
<accession>A0A6P8ILW7</accession>
<dbReference type="InParanoid" id="A0A6P8ILW7"/>
<evidence type="ECO:0000313" key="1">
    <source>
        <dbReference type="Proteomes" id="UP000515163"/>
    </source>
</evidence>
<name>A0A6P8ILW7_ACTTE</name>
<dbReference type="OrthoDB" id="10037790at2759"/>
<dbReference type="InterPro" id="IPR014807">
    <property type="entry name" value="Coa1"/>
</dbReference>
<gene>
    <name evidence="2" type="primary">LOC116302612</name>
</gene>
<protein>
    <submittedName>
        <fullName evidence="2">Cytochrome c oxidase assembly factor 1 homolog</fullName>
    </submittedName>
</protein>
<evidence type="ECO:0000313" key="2">
    <source>
        <dbReference type="RefSeq" id="XP_031567814.1"/>
    </source>
</evidence>
<dbReference type="PANTHER" id="PTHR47148">
    <property type="entry name" value="CYTOCHROME C OXIDASE ASSEMBLY FACTOR 1 HOMOLOG"/>
    <property type="match status" value="1"/>
</dbReference>